<dbReference type="RefSeq" id="WP_089810070.1">
    <property type="nucleotide sequence ID" value="NZ_FOYT01000004.1"/>
</dbReference>
<evidence type="ECO:0000259" key="2">
    <source>
        <dbReference type="Pfam" id="PF01796"/>
    </source>
</evidence>
<dbReference type="InterPro" id="IPR012340">
    <property type="entry name" value="NA-bd_OB-fold"/>
</dbReference>
<evidence type="ECO:0000313" key="4">
    <source>
        <dbReference type="Proteomes" id="UP000198531"/>
    </source>
</evidence>
<dbReference type="InterPro" id="IPR002878">
    <property type="entry name" value="ChsH2_C"/>
</dbReference>
<dbReference type="Pfam" id="PF01796">
    <property type="entry name" value="OB_ChsH2_C"/>
    <property type="match status" value="1"/>
</dbReference>
<organism evidence="3 4">
    <name type="scientific">Halogeometricum rufum</name>
    <dbReference type="NCBI Taxonomy" id="553469"/>
    <lineage>
        <taxon>Archaea</taxon>
        <taxon>Methanobacteriati</taxon>
        <taxon>Methanobacteriota</taxon>
        <taxon>Stenosarchaea group</taxon>
        <taxon>Halobacteria</taxon>
        <taxon>Halobacteriales</taxon>
        <taxon>Haloferacaceae</taxon>
        <taxon>Halogeometricum</taxon>
    </lineage>
</organism>
<feature type="region of interest" description="Disordered" evidence="1">
    <location>
        <begin position="114"/>
        <end position="135"/>
    </location>
</feature>
<dbReference type="PANTHER" id="PTHR34075:SF5">
    <property type="entry name" value="BLR3430 PROTEIN"/>
    <property type="match status" value="1"/>
</dbReference>
<dbReference type="SUPFAM" id="SSF50249">
    <property type="entry name" value="Nucleic acid-binding proteins"/>
    <property type="match status" value="1"/>
</dbReference>
<dbReference type="AlphaFoldDB" id="A0A1I6IQD4"/>
<dbReference type="EMBL" id="FOYT01000004">
    <property type="protein sequence ID" value="SFR68926.1"/>
    <property type="molecule type" value="Genomic_DNA"/>
</dbReference>
<dbReference type="OrthoDB" id="9573at2157"/>
<dbReference type="STRING" id="553469.SAMN04487947_3525"/>
<keyword evidence="4" id="KW-1185">Reference proteome</keyword>
<protein>
    <recommendedName>
        <fullName evidence="2">ChsH2 C-terminal OB-fold domain-containing protein</fullName>
    </recommendedName>
</protein>
<accession>A0A1I6IQD4</accession>
<reference evidence="4" key="1">
    <citation type="submission" date="2016-10" db="EMBL/GenBank/DDBJ databases">
        <authorList>
            <person name="Varghese N."/>
            <person name="Submissions S."/>
        </authorList>
    </citation>
    <scope>NUCLEOTIDE SEQUENCE [LARGE SCALE GENOMIC DNA]</scope>
    <source>
        <strain evidence="4">CGMCC 1.7736</strain>
    </source>
</reference>
<sequence length="135" mass="14495">MTADASREAGGAKSVDHETWLDAVASGDGFSLVCPEGHGWLPPRRVCKTCGSTTLERMPLPASGTVETYTEITVPAPRFSHEDAVAVAIADFGTVRVTGRLRGVEYDDVERGTAVEPGVERSGQEDERIVVLRPR</sequence>
<dbReference type="Proteomes" id="UP000198531">
    <property type="component" value="Unassembled WGS sequence"/>
</dbReference>
<gene>
    <name evidence="3" type="ORF">SAMN04487947_3525</name>
</gene>
<evidence type="ECO:0000256" key="1">
    <source>
        <dbReference type="SAM" id="MobiDB-lite"/>
    </source>
</evidence>
<feature type="domain" description="ChsH2 C-terminal OB-fold" evidence="2">
    <location>
        <begin position="59"/>
        <end position="117"/>
    </location>
</feature>
<proteinExistence type="predicted"/>
<dbReference type="InterPro" id="IPR052513">
    <property type="entry name" value="Thioester_dehydratase-like"/>
</dbReference>
<dbReference type="PANTHER" id="PTHR34075">
    <property type="entry name" value="BLR3430 PROTEIN"/>
    <property type="match status" value="1"/>
</dbReference>
<evidence type="ECO:0000313" key="3">
    <source>
        <dbReference type="EMBL" id="SFR68926.1"/>
    </source>
</evidence>
<name>A0A1I6IQD4_9EURY</name>